<keyword evidence="7" id="KW-0539">Nucleus</keyword>
<evidence type="ECO:0000259" key="10">
    <source>
        <dbReference type="Pfam" id="PF26138"/>
    </source>
</evidence>
<evidence type="ECO:0000256" key="4">
    <source>
        <dbReference type="ARBA" id="ARBA00022722"/>
    </source>
</evidence>
<dbReference type="EMBL" id="AP014967">
    <property type="protein sequence ID" value="BAT14577.1"/>
    <property type="molecule type" value="Genomic_DNA"/>
</dbReference>
<evidence type="ECO:0000259" key="9">
    <source>
        <dbReference type="Pfam" id="PF13359"/>
    </source>
</evidence>
<feature type="domain" description="DDE Tnp4" evidence="9">
    <location>
        <begin position="178"/>
        <end position="235"/>
    </location>
</feature>
<evidence type="ECO:0000256" key="5">
    <source>
        <dbReference type="ARBA" id="ARBA00022723"/>
    </source>
</evidence>
<evidence type="ECO:0000313" key="11">
    <source>
        <dbReference type="EMBL" id="BAT14577.1"/>
    </source>
</evidence>
<keyword evidence="8" id="KW-1133">Transmembrane helix</keyword>
<comment type="subcellular location">
    <subcellularLocation>
        <location evidence="2">Nucleus</location>
    </subcellularLocation>
</comment>
<dbReference type="Gramene" id="Os11t0577650-00">
    <property type="protein sequence ID" value="Os11t0577650-00"/>
    <property type="gene ID" value="Os11g0577650"/>
</dbReference>
<dbReference type="OMA" id="ESDIACI"/>
<accession>A0A0P0Y3M7</accession>
<dbReference type="Proteomes" id="UP000059680">
    <property type="component" value="Chromosome 11"/>
</dbReference>
<name>A0A0P0Y3M7_ORYSJ</name>
<keyword evidence="5" id="KW-0479">Metal-binding</keyword>
<sequence length="281" mass="33180">MARLPLSTKTRRRNLGLRNMMIVVILMYYHVVVLFLISYKRKCWKIERRIRTRELRSERLFQLIRESDIACISELRMDRRTFHILCDMLRDVGGIEDTRNMPLEESVASFLYILSHHLKNRTIGKFFYRSGETVSRHFNLCLLAVLRLHQLLLKKPEPIPEDTTDDRWKYFKNCLGALDGTHIKVTVPTRIKGRYRSRKGDIVTNVLGVCAPDMQFIYLLPSWEGSAHDGRVLRDAIHRPDGLRVPQGELLLPCGCWLYKRRWFFSPLPRPKISFRPFHST</sequence>
<dbReference type="GO" id="GO:0005634">
    <property type="term" value="C:nucleus"/>
    <property type="evidence" value="ECO:0007669"/>
    <property type="project" value="UniProtKB-SubCell"/>
</dbReference>
<feature type="transmembrane region" description="Helical" evidence="8">
    <location>
        <begin position="20"/>
        <end position="39"/>
    </location>
</feature>
<comment type="cofactor">
    <cofactor evidence="1">
        <name>a divalent metal cation</name>
        <dbReference type="ChEBI" id="CHEBI:60240"/>
    </cofactor>
</comment>
<dbReference type="InterPro" id="IPR045249">
    <property type="entry name" value="HARBI1-like"/>
</dbReference>
<dbReference type="Pfam" id="PF26138">
    <property type="entry name" value="DUF8040"/>
    <property type="match status" value="1"/>
</dbReference>
<dbReference type="GO" id="GO:0004518">
    <property type="term" value="F:nuclease activity"/>
    <property type="evidence" value="ECO:0007669"/>
    <property type="project" value="UniProtKB-KW"/>
</dbReference>
<dbReference type="InParanoid" id="A0A0P0Y3M7"/>
<evidence type="ECO:0000313" key="12">
    <source>
        <dbReference type="Proteomes" id="UP000059680"/>
    </source>
</evidence>
<proteinExistence type="inferred from homology"/>
<evidence type="ECO:0000256" key="3">
    <source>
        <dbReference type="ARBA" id="ARBA00006958"/>
    </source>
</evidence>
<dbReference type="eggNOG" id="KOG4585">
    <property type="taxonomic scope" value="Eukaryota"/>
</dbReference>
<comment type="similarity">
    <text evidence="3">Belongs to the HARBI1 family.</text>
</comment>
<reference evidence="12" key="1">
    <citation type="journal article" date="2005" name="Nature">
        <title>The map-based sequence of the rice genome.</title>
        <authorList>
            <consortium name="International rice genome sequencing project (IRGSP)"/>
            <person name="Matsumoto T."/>
            <person name="Wu J."/>
            <person name="Kanamori H."/>
            <person name="Katayose Y."/>
            <person name="Fujisawa M."/>
            <person name="Namiki N."/>
            <person name="Mizuno H."/>
            <person name="Yamamoto K."/>
            <person name="Antonio B.A."/>
            <person name="Baba T."/>
            <person name="Sakata K."/>
            <person name="Nagamura Y."/>
            <person name="Aoki H."/>
            <person name="Arikawa K."/>
            <person name="Arita K."/>
            <person name="Bito T."/>
            <person name="Chiden Y."/>
            <person name="Fujitsuka N."/>
            <person name="Fukunaka R."/>
            <person name="Hamada M."/>
            <person name="Harada C."/>
            <person name="Hayashi A."/>
            <person name="Hijishita S."/>
            <person name="Honda M."/>
            <person name="Hosokawa S."/>
            <person name="Ichikawa Y."/>
            <person name="Idonuma A."/>
            <person name="Iijima M."/>
            <person name="Ikeda M."/>
            <person name="Ikeno M."/>
            <person name="Ito K."/>
            <person name="Ito S."/>
            <person name="Ito T."/>
            <person name="Ito Y."/>
            <person name="Ito Y."/>
            <person name="Iwabuchi A."/>
            <person name="Kamiya K."/>
            <person name="Karasawa W."/>
            <person name="Kurita K."/>
            <person name="Katagiri S."/>
            <person name="Kikuta A."/>
            <person name="Kobayashi H."/>
            <person name="Kobayashi N."/>
            <person name="Machita K."/>
            <person name="Maehara T."/>
            <person name="Masukawa M."/>
            <person name="Mizubayashi T."/>
            <person name="Mukai Y."/>
            <person name="Nagasaki H."/>
            <person name="Nagata Y."/>
            <person name="Naito S."/>
            <person name="Nakashima M."/>
            <person name="Nakama Y."/>
            <person name="Nakamichi Y."/>
            <person name="Nakamura M."/>
            <person name="Meguro A."/>
            <person name="Negishi M."/>
            <person name="Ohta I."/>
            <person name="Ohta T."/>
            <person name="Okamoto M."/>
            <person name="Ono N."/>
            <person name="Saji S."/>
            <person name="Sakaguchi M."/>
            <person name="Sakai K."/>
            <person name="Shibata M."/>
            <person name="Shimokawa T."/>
            <person name="Song J."/>
            <person name="Takazaki Y."/>
            <person name="Terasawa K."/>
            <person name="Tsugane M."/>
            <person name="Tsuji K."/>
            <person name="Ueda S."/>
            <person name="Waki K."/>
            <person name="Yamagata H."/>
            <person name="Yamamoto M."/>
            <person name="Yamamoto S."/>
            <person name="Yamane H."/>
            <person name="Yoshiki S."/>
            <person name="Yoshihara R."/>
            <person name="Yukawa K."/>
            <person name="Zhong H."/>
            <person name="Yano M."/>
            <person name="Yuan Q."/>
            <person name="Ouyang S."/>
            <person name="Liu J."/>
            <person name="Jones K.M."/>
            <person name="Gansberger K."/>
            <person name="Moffat K."/>
            <person name="Hill J."/>
            <person name="Bera J."/>
            <person name="Fadrosh D."/>
            <person name="Jin S."/>
            <person name="Johri S."/>
            <person name="Kim M."/>
            <person name="Overton L."/>
            <person name="Reardon M."/>
            <person name="Tsitrin T."/>
            <person name="Vuong H."/>
            <person name="Weaver B."/>
            <person name="Ciecko A."/>
            <person name="Tallon L."/>
            <person name="Jackson J."/>
            <person name="Pai G."/>
            <person name="Aken S.V."/>
            <person name="Utterback T."/>
            <person name="Reidmuller S."/>
            <person name="Feldblyum T."/>
            <person name="Hsiao J."/>
            <person name="Zismann V."/>
            <person name="Iobst S."/>
            <person name="de Vazeille A.R."/>
            <person name="Buell C.R."/>
            <person name="Ying K."/>
            <person name="Li Y."/>
            <person name="Lu T."/>
            <person name="Huang Y."/>
            <person name="Zhao Q."/>
            <person name="Feng Q."/>
            <person name="Zhang L."/>
            <person name="Zhu J."/>
            <person name="Weng Q."/>
            <person name="Mu J."/>
            <person name="Lu Y."/>
            <person name="Fan D."/>
            <person name="Liu Y."/>
            <person name="Guan J."/>
            <person name="Zhang Y."/>
            <person name="Yu S."/>
            <person name="Liu X."/>
            <person name="Zhang Y."/>
            <person name="Hong G."/>
            <person name="Han B."/>
            <person name="Choisne N."/>
            <person name="Demange N."/>
            <person name="Orjeda G."/>
            <person name="Samain S."/>
            <person name="Cattolico L."/>
            <person name="Pelletier E."/>
            <person name="Couloux A."/>
            <person name="Segurens B."/>
            <person name="Wincker P."/>
            <person name="D'Hont A."/>
            <person name="Scarpelli C."/>
            <person name="Weissenbach J."/>
            <person name="Salanoubat M."/>
            <person name="Quetier F."/>
            <person name="Yu Y."/>
            <person name="Kim H.R."/>
            <person name="Rambo T."/>
            <person name="Currie J."/>
            <person name="Collura K."/>
            <person name="Luo M."/>
            <person name="Yang T."/>
            <person name="Ammiraju J.S.S."/>
            <person name="Engler F."/>
            <person name="Soderlund C."/>
            <person name="Wing R.A."/>
            <person name="Palmer L.E."/>
            <person name="de la Bastide M."/>
            <person name="Spiegel L."/>
            <person name="Nascimento L."/>
            <person name="Zutavern T."/>
            <person name="O'Shaughnessy A."/>
            <person name="Dike S."/>
            <person name="Dedhia N."/>
            <person name="Preston R."/>
            <person name="Balija V."/>
            <person name="McCombie W.R."/>
            <person name="Chow T."/>
            <person name="Chen H."/>
            <person name="Chung M."/>
            <person name="Chen C."/>
            <person name="Shaw J."/>
            <person name="Wu H."/>
            <person name="Hsiao K."/>
            <person name="Chao Y."/>
            <person name="Chu M."/>
            <person name="Cheng C."/>
            <person name="Hour A."/>
            <person name="Lee P."/>
            <person name="Lin S."/>
            <person name="Lin Y."/>
            <person name="Liou J."/>
            <person name="Liu S."/>
            <person name="Hsing Y."/>
            <person name="Raghuvanshi S."/>
            <person name="Mohanty A."/>
            <person name="Bharti A.K."/>
            <person name="Gaur A."/>
            <person name="Gupta V."/>
            <person name="Kumar D."/>
            <person name="Ravi V."/>
            <person name="Vij S."/>
            <person name="Kapur A."/>
            <person name="Khurana P."/>
            <person name="Khurana P."/>
            <person name="Khurana J.P."/>
            <person name="Tyagi A.K."/>
            <person name="Gaikwad K."/>
            <person name="Singh A."/>
            <person name="Dalal V."/>
            <person name="Srivastava S."/>
            <person name="Dixit A."/>
            <person name="Pal A.K."/>
            <person name="Ghazi I.A."/>
            <person name="Yadav M."/>
            <person name="Pandit A."/>
            <person name="Bhargava A."/>
            <person name="Sureshbabu K."/>
            <person name="Batra K."/>
            <person name="Sharma T.R."/>
            <person name="Mohapatra T."/>
            <person name="Singh N.K."/>
            <person name="Messing J."/>
            <person name="Nelson A.B."/>
            <person name="Fuks G."/>
            <person name="Kavchok S."/>
            <person name="Keizer G."/>
            <person name="Linton E."/>
            <person name="Llaca V."/>
            <person name="Song R."/>
            <person name="Tanyolac B."/>
            <person name="Young S."/>
            <person name="Ho-Il K."/>
            <person name="Hahn J.H."/>
            <person name="Sangsakoo G."/>
            <person name="Vanavichit A."/>
            <person name="de Mattos Luiz.A.T."/>
            <person name="Zimmer P.D."/>
            <person name="Malone G."/>
            <person name="Dellagostin O."/>
            <person name="de Oliveira A.C."/>
            <person name="Bevan M."/>
            <person name="Bancroft I."/>
            <person name="Minx P."/>
            <person name="Cordum H."/>
            <person name="Wilson R."/>
            <person name="Cheng Z."/>
            <person name="Jin W."/>
            <person name="Jiang J."/>
            <person name="Leong S.A."/>
            <person name="Iwama H."/>
            <person name="Gojobori T."/>
            <person name="Itoh T."/>
            <person name="Niimura Y."/>
            <person name="Fujii Y."/>
            <person name="Habara T."/>
            <person name="Sakai H."/>
            <person name="Sato Y."/>
            <person name="Wilson G."/>
            <person name="Kumar K."/>
            <person name="McCouch S."/>
            <person name="Juretic N."/>
            <person name="Hoen D."/>
            <person name="Wright S."/>
            <person name="Bruskiewich R."/>
            <person name="Bureau T."/>
            <person name="Miyao A."/>
            <person name="Hirochika H."/>
            <person name="Nishikawa T."/>
            <person name="Kadowaki K."/>
            <person name="Sugiura M."/>
            <person name="Burr B."/>
            <person name="Sasaki T."/>
        </authorList>
    </citation>
    <scope>NUCLEOTIDE SEQUENCE [LARGE SCALE GENOMIC DNA]</scope>
    <source>
        <strain evidence="12">cv. Nipponbare</strain>
    </source>
</reference>
<evidence type="ECO:0000256" key="1">
    <source>
        <dbReference type="ARBA" id="ARBA00001968"/>
    </source>
</evidence>
<reference evidence="11 12" key="3">
    <citation type="journal article" date="2013" name="Rice">
        <title>Improvement of the Oryza sativa Nipponbare reference genome using next generation sequence and optical map data.</title>
        <authorList>
            <person name="Kawahara Y."/>
            <person name="de la Bastide M."/>
            <person name="Hamilton J.P."/>
            <person name="Kanamori H."/>
            <person name="McCombie W.R."/>
            <person name="Ouyang S."/>
            <person name="Schwartz D.C."/>
            <person name="Tanaka T."/>
            <person name="Wu J."/>
            <person name="Zhou S."/>
            <person name="Childs K.L."/>
            <person name="Davidson R.M."/>
            <person name="Lin H."/>
            <person name="Quesada-Ocampo L."/>
            <person name="Vaillancourt B."/>
            <person name="Sakai H."/>
            <person name="Lee S.S."/>
            <person name="Kim J."/>
            <person name="Numa H."/>
            <person name="Itoh T."/>
            <person name="Buell C.R."/>
            <person name="Matsumoto T."/>
        </authorList>
    </citation>
    <scope>NUCLEOTIDE SEQUENCE [LARGE SCALE GENOMIC DNA]</scope>
    <source>
        <strain evidence="12">cv. Nipponbare</strain>
    </source>
</reference>
<dbReference type="AlphaFoldDB" id="A0A0P0Y3M7"/>
<dbReference type="GO" id="GO:0046872">
    <property type="term" value="F:metal ion binding"/>
    <property type="evidence" value="ECO:0007669"/>
    <property type="project" value="UniProtKB-KW"/>
</dbReference>
<gene>
    <name evidence="11" type="ordered locus">Os11g0577650</name>
    <name evidence="11" type="ORF">OSNPB_110577650</name>
</gene>
<dbReference type="PaxDb" id="39947-A0A0P0Y3M7"/>
<evidence type="ECO:0000256" key="7">
    <source>
        <dbReference type="ARBA" id="ARBA00023242"/>
    </source>
</evidence>
<evidence type="ECO:0000256" key="2">
    <source>
        <dbReference type="ARBA" id="ARBA00004123"/>
    </source>
</evidence>
<feature type="domain" description="DUF8040" evidence="10">
    <location>
        <begin position="62"/>
        <end position="146"/>
    </location>
</feature>
<keyword evidence="12" id="KW-1185">Reference proteome</keyword>
<organism evidence="11 12">
    <name type="scientific">Oryza sativa subsp. japonica</name>
    <name type="common">Rice</name>
    <dbReference type="NCBI Taxonomy" id="39947"/>
    <lineage>
        <taxon>Eukaryota</taxon>
        <taxon>Viridiplantae</taxon>
        <taxon>Streptophyta</taxon>
        <taxon>Embryophyta</taxon>
        <taxon>Tracheophyta</taxon>
        <taxon>Spermatophyta</taxon>
        <taxon>Magnoliopsida</taxon>
        <taxon>Liliopsida</taxon>
        <taxon>Poales</taxon>
        <taxon>Poaceae</taxon>
        <taxon>BOP clade</taxon>
        <taxon>Oryzoideae</taxon>
        <taxon>Oryzeae</taxon>
        <taxon>Oryzinae</taxon>
        <taxon>Oryza</taxon>
        <taxon>Oryza sativa</taxon>
    </lineage>
</organism>
<dbReference type="GO" id="GO:0016787">
    <property type="term" value="F:hydrolase activity"/>
    <property type="evidence" value="ECO:0007669"/>
    <property type="project" value="UniProtKB-KW"/>
</dbReference>
<keyword evidence="8" id="KW-0812">Transmembrane</keyword>
<dbReference type="InterPro" id="IPR058353">
    <property type="entry name" value="DUF8040"/>
</dbReference>
<keyword evidence="4" id="KW-0540">Nuclease</keyword>
<protein>
    <submittedName>
        <fullName evidence="11">Os11g0577650 protein</fullName>
    </submittedName>
</protein>
<dbReference type="PANTHER" id="PTHR22930">
    <property type="match status" value="1"/>
</dbReference>
<evidence type="ECO:0000256" key="6">
    <source>
        <dbReference type="ARBA" id="ARBA00022801"/>
    </source>
</evidence>
<keyword evidence="6" id="KW-0378">Hydrolase</keyword>
<dbReference type="STRING" id="39947.A0A0P0Y3M7"/>
<dbReference type="Pfam" id="PF13359">
    <property type="entry name" value="DDE_Tnp_4"/>
    <property type="match status" value="1"/>
</dbReference>
<dbReference type="InterPro" id="IPR027806">
    <property type="entry name" value="HARBI1_dom"/>
</dbReference>
<keyword evidence="8" id="KW-0472">Membrane</keyword>
<evidence type="ECO:0000256" key="8">
    <source>
        <dbReference type="SAM" id="Phobius"/>
    </source>
</evidence>
<reference evidence="11 12" key="2">
    <citation type="journal article" date="2013" name="Plant Cell Physiol.">
        <title>Rice Annotation Project Database (RAP-DB): an integrative and interactive database for rice genomics.</title>
        <authorList>
            <person name="Sakai H."/>
            <person name="Lee S.S."/>
            <person name="Tanaka T."/>
            <person name="Numa H."/>
            <person name="Kim J."/>
            <person name="Kawahara Y."/>
            <person name="Wakimoto H."/>
            <person name="Yang C.C."/>
            <person name="Iwamoto M."/>
            <person name="Abe T."/>
            <person name="Yamada Y."/>
            <person name="Muto A."/>
            <person name="Inokuchi H."/>
            <person name="Ikemura T."/>
            <person name="Matsumoto T."/>
            <person name="Sasaki T."/>
            <person name="Itoh T."/>
        </authorList>
    </citation>
    <scope>NUCLEOTIDE SEQUENCE [LARGE SCALE GENOMIC DNA]</scope>
    <source>
        <strain evidence="12">cv. Nipponbare</strain>
    </source>
</reference>
<dbReference type="PANTHER" id="PTHR22930:SF293">
    <property type="entry name" value="PROTEIN ALP1-LIKE"/>
    <property type="match status" value="1"/>
</dbReference>